<feature type="repeat" description="TPR" evidence="1">
    <location>
        <begin position="331"/>
        <end position="364"/>
    </location>
</feature>
<gene>
    <name evidence="3" type="ORF">ADU74_04460</name>
</gene>
<keyword evidence="2" id="KW-0812">Transmembrane</keyword>
<accession>A0A9Q1UYU8</accession>
<dbReference type="RefSeq" id="WP_013724486.1">
    <property type="nucleotide sequence ID" value="NZ_LGVO01000057.1"/>
</dbReference>
<dbReference type="AlphaFoldDB" id="A0A9Q1UYU8"/>
<dbReference type="Pfam" id="PF13174">
    <property type="entry name" value="TPR_6"/>
    <property type="match status" value="2"/>
</dbReference>
<feature type="transmembrane region" description="Helical" evidence="2">
    <location>
        <begin position="180"/>
        <end position="197"/>
    </location>
</feature>
<sequence>MSKIKKLYTKAFTKYERGYIDDAIDVCEEIMSLNMKHRPSINLKGLLYYFKGDLQSASALWKLNYEVNNDKVSKKYLDGLKEDEKIFSVYVSAIEYMRKNRFNDALNLLRKCKESDYNRINVDNNIATCYIKLGEYNKAIECVNRVLEIDVKNPIAIKNKKKLMKQGINKNFVKPRKSNVVFISVIVILLIGVGIASKDFLVKKIKNISKNDARQENILNKKQQQIKNKVIDKNTTKININEKVPSGELNKALESKDFNKIYALAKPLKGKRLDTNEKTTLSRAEDILKDQGVKYFYNTGRECVEANDKWDMAIDNLTKAYDYGKDSYLYGHILFMLGVSYQNKQDVKEALKYYTEYDEKYPNENYIQEVLYRTAILYKNVDLNKAKEYGQKLLKNYPDCEYSNSKIKAIVSK</sequence>
<dbReference type="SMART" id="SM00028">
    <property type="entry name" value="TPR"/>
    <property type="match status" value="4"/>
</dbReference>
<keyword evidence="2" id="KW-1133">Transmembrane helix</keyword>
<protein>
    <recommendedName>
        <fullName evidence="5">Tetratricopeptide repeat protein</fullName>
    </recommendedName>
</protein>
<dbReference type="SUPFAM" id="SSF48452">
    <property type="entry name" value="TPR-like"/>
    <property type="match status" value="1"/>
</dbReference>
<organism evidence="3 4">
    <name type="scientific">Clostridium botulinum</name>
    <dbReference type="NCBI Taxonomy" id="1491"/>
    <lineage>
        <taxon>Bacteria</taxon>
        <taxon>Bacillati</taxon>
        <taxon>Bacillota</taxon>
        <taxon>Clostridia</taxon>
        <taxon>Eubacteriales</taxon>
        <taxon>Clostridiaceae</taxon>
        <taxon>Clostridium</taxon>
    </lineage>
</organism>
<dbReference type="OrthoDB" id="1938848at2"/>
<dbReference type="InterPro" id="IPR011990">
    <property type="entry name" value="TPR-like_helical_dom_sf"/>
</dbReference>
<evidence type="ECO:0000256" key="2">
    <source>
        <dbReference type="SAM" id="Phobius"/>
    </source>
</evidence>
<reference evidence="3 4" key="1">
    <citation type="submission" date="2015-07" db="EMBL/GenBank/DDBJ databases">
        <title>Draft genome sequences of 17 French Clostridium botulinum group III.</title>
        <authorList>
            <person name="Woudstra C."/>
            <person name="Le Marechal C."/>
            <person name="Souillard R."/>
            <person name="Bayon-Auboyer M.-H."/>
            <person name="Dessouter D."/>
            <person name="Fach P."/>
        </authorList>
    </citation>
    <scope>NUCLEOTIDE SEQUENCE [LARGE SCALE GENOMIC DNA]</scope>
    <source>
        <strain evidence="3 4">12LNRI-CD</strain>
    </source>
</reference>
<evidence type="ECO:0008006" key="5">
    <source>
        <dbReference type="Google" id="ProtNLM"/>
    </source>
</evidence>
<feature type="repeat" description="TPR" evidence="1">
    <location>
        <begin position="120"/>
        <end position="153"/>
    </location>
</feature>
<dbReference type="Proteomes" id="UP000037540">
    <property type="component" value="Unassembled WGS sequence"/>
</dbReference>
<evidence type="ECO:0000256" key="1">
    <source>
        <dbReference type="PROSITE-ProRule" id="PRU00339"/>
    </source>
</evidence>
<dbReference type="PROSITE" id="PS50005">
    <property type="entry name" value="TPR"/>
    <property type="match status" value="2"/>
</dbReference>
<keyword evidence="1" id="KW-0802">TPR repeat</keyword>
<evidence type="ECO:0000313" key="4">
    <source>
        <dbReference type="Proteomes" id="UP000037540"/>
    </source>
</evidence>
<dbReference type="Gene3D" id="1.25.40.10">
    <property type="entry name" value="Tetratricopeptide repeat domain"/>
    <property type="match status" value="2"/>
</dbReference>
<dbReference type="Pfam" id="PF00515">
    <property type="entry name" value="TPR_1"/>
    <property type="match status" value="1"/>
</dbReference>
<keyword evidence="2" id="KW-0472">Membrane</keyword>
<evidence type="ECO:0000313" key="3">
    <source>
        <dbReference type="EMBL" id="KOA89331.1"/>
    </source>
</evidence>
<proteinExistence type="predicted"/>
<dbReference type="InterPro" id="IPR019734">
    <property type="entry name" value="TPR_rpt"/>
</dbReference>
<comment type="caution">
    <text evidence="3">The sequence shown here is derived from an EMBL/GenBank/DDBJ whole genome shotgun (WGS) entry which is preliminary data.</text>
</comment>
<dbReference type="EMBL" id="LGVR01000018">
    <property type="protein sequence ID" value="KOA89331.1"/>
    <property type="molecule type" value="Genomic_DNA"/>
</dbReference>
<name>A0A9Q1UYU8_CLOBO</name>